<dbReference type="EMBL" id="CANTUO010000003">
    <property type="protein sequence ID" value="CAI5758764.1"/>
    <property type="molecule type" value="Genomic_DNA"/>
</dbReference>
<sequence>MISLDKPMMTPKSIKQSRMQQQTLNPDNSFSSVASASSSEPKEFKQELYSSDLYQSEISTHNQNLQEYNYEIRQIMYESSIKYKPKLQLYKQQPYVTFEIRSKLIDFLLKMSVRLKILPFVFFKAVKIFDRYCSKRIVLLDQSQLIITTCLWLASKITGGNNHFVNLNNLDKIGGNKHFKIVNDLGYGNGGKYIGPTERFRLPKLNELVKLCGNKCKYDVGMFKQMELHILNTLNWSINEMGIEEFIIQSNEFNIIDQSKIEIFKLKEYLSYVSLYSSELFDVNTIELSQVILNLTNEIVISTDPAIERQILNCPPVSISFENYKFIKKNLIKSIFNASDYLKSLFIIYNYTNYLIKQIINQYKVNIPTDNNSNTITTPINNTYECNDYVSSTKTTFLQLTPKKRNKIYQNYKSSPKKLHTNSHSNCSSSDFQLITPPNSANSISSIQLPNSSNIQNYQFLNNPNFQNITTTSSPPTRSITNNDNKLSILTSFNGSTSTISSQSSSYNNNNINNYNDIFENPNVNHFNLCGSNINNNASTPLSENESPIFLNKKNKSSIV</sequence>
<dbReference type="AlphaFoldDB" id="A0A9W4TYB2"/>
<accession>A0A9W4TYB2</accession>
<dbReference type="GO" id="GO:0051301">
    <property type="term" value="P:cell division"/>
    <property type="evidence" value="ECO:0007669"/>
    <property type="project" value="UniProtKB-KW"/>
</dbReference>
<evidence type="ECO:0000256" key="4">
    <source>
        <dbReference type="RuleBase" id="RU000383"/>
    </source>
</evidence>
<proteinExistence type="inferred from homology"/>
<dbReference type="SMART" id="SM00385">
    <property type="entry name" value="CYCLIN"/>
    <property type="match status" value="1"/>
</dbReference>
<comment type="similarity">
    <text evidence="4">Belongs to the cyclin family.</text>
</comment>
<dbReference type="InterPro" id="IPR036915">
    <property type="entry name" value="Cyclin-like_sf"/>
</dbReference>
<organism evidence="7 8">
    <name type="scientific">Candida verbasci</name>
    <dbReference type="NCBI Taxonomy" id="1227364"/>
    <lineage>
        <taxon>Eukaryota</taxon>
        <taxon>Fungi</taxon>
        <taxon>Dikarya</taxon>
        <taxon>Ascomycota</taxon>
        <taxon>Saccharomycotina</taxon>
        <taxon>Pichiomycetes</taxon>
        <taxon>Debaryomycetaceae</taxon>
        <taxon>Candida/Lodderomyces clade</taxon>
        <taxon>Candida</taxon>
    </lineage>
</organism>
<evidence type="ECO:0000259" key="6">
    <source>
        <dbReference type="SMART" id="SM00385"/>
    </source>
</evidence>
<dbReference type="PANTHER" id="PTHR21615">
    <property type="entry name" value="CYCLIN N-TERMINAL DOMAIN-CONTAINING PROTEIN 1"/>
    <property type="match status" value="1"/>
</dbReference>
<evidence type="ECO:0000256" key="1">
    <source>
        <dbReference type="ARBA" id="ARBA00022618"/>
    </source>
</evidence>
<name>A0A9W4TYB2_9ASCO</name>
<dbReference type="Gene3D" id="1.10.472.10">
    <property type="entry name" value="Cyclin-like"/>
    <property type="match status" value="1"/>
</dbReference>
<dbReference type="PROSITE" id="PS00292">
    <property type="entry name" value="CYCLINS"/>
    <property type="match status" value="1"/>
</dbReference>
<feature type="compositionally biased region" description="Polar residues" evidence="5">
    <location>
        <begin position="13"/>
        <end position="28"/>
    </location>
</feature>
<keyword evidence="2 4" id="KW-0195">Cyclin</keyword>
<comment type="caution">
    <text evidence="7">The sequence shown here is derived from an EMBL/GenBank/DDBJ whole genome shotgun (WGS) entry which is preliminary data.</text>
</comment>
<reference evidence="7" key="1">
    <citation type="submission" date="2022-12" db="EMBL/GenBank/DDBJ databases">
        <authorList>
            <person name="Brejova B."/>
        </authorList>
    </citation>
    <scope>NUCLEOTIDE SEQUENCE</scope>
</reference>
<dbReference type="Pfam" id="PF00134">
    <property type="entry name" value="Cyclin_N"/>
    <property type="match status" value="1"/>
</dbReference>
<dbReference type="Proteomes" id="UP001152885">
    <property type="component" value="Unassembled WGS sequence"/>
</dbReference>
<evidence type="ECO:0000256" key="3">
    <source>
        <dbReference type="ARBA" id="ARBA00023306"/>
    </source>
</evidence>
<feature type="domain" description="Cyclin-like" evidence="6">
    <location>
        <begin position="106"/>
        <end position="232"/>
    </location>
</feature>
<keyword evidence="1" id="KW-0132">Cell division</keyword>
<evidence type="ECO:0000313" key="8">
    <source>
        <dbReference type="Proteomes" id="UP001152885"/>
    </source>
</evidence>
<dbReference type="GO" id="GO:0030447">
    <property type="term" value="P:filamentous growth"/>
    <property type="evidence" value="ECO:0007669"/>
    <property type="project" value="UniProtKB-ARBA"/>
</dbReference>
<dbReference type="OrthoDB" id="5590282at2759"/>
<keyword evidence="3" id="KW-0131">Cell cycle</keyword>
<protein>
    <recommendedName>
        <fullName evidence="6">Cyclin-like domain-containing protein</fullName>
    </recommendedName>
</protein>
<feature type="region of interest" description="Disordered" evidence="5">
    <location>
        <begin position="1"/>
        <end position="41"/>
    </location>
</feature>
<evidence type="ECO:0000256" key="2">
    <source>
        <dbReference type="ARBA" id="ARBA00023127"/>
    </source>
</evidence>
<dbReference type="PANTHER" id="PTHR21615:SF2">
    <property type="entry name" value="CYCLIN N-TERMINAL DOMAIN-CONTAINING PROTEIN 1"/>
    <property type="match status" value="1"/>
</dbReference>
<dbReference type="InterPro" id="IPR048258">
    <property type="entry name" value="Cyclins_cyclin-box"/>
</dbReference>
<gene>
    <name evidence="7" type="ORF">CANVERA_P3276</name>
</gene>
<keyword evidence="8" id="KW-1185">Reference proteome</keyword>
<dbReference type="SUPFAM" id="SSF47954">
    <property type="entry name" value="Cyclin-like"/>
    <property type="match status" value="1"/>
</dbReference>
<dbReference type="InterPro" id="IPR013763">
    <property type="entry name" value="Cyclin-like_dom"/>
</dbReference>
<evidence type="ECO:0000256" key="5">
    <source>
        <dbReference type="SAM" id="MobiDB-lite"/>
    </source>
</evidence>
<dbReference type="InterPro" id="IPR006671">
    <property type="entry name" value="Cyclin_N"/>
</dbReference>
<feature type="compositionally biased region" description="Low complexity" evidence="5">
    <location>
        <begin position="29"/>
        <end position="39"/>
    </location>
</feature>
<evidence type="ECO:0000313" key="7">
    <source>
        <dbReference type="EMBL" id="CAI5758764.1"/>
    </source>
</evidence>